<dbReference type="OrthoDB" id="5454601at2"/>
<evidence type="ECO:0000313" key="1">
    <source>
        <dbReference type="EMBL" id="SDK90803.1"/>
    </source>
</evidence>
<proteinExistence type="predicted"/>
<keyword evidence="2" id="KW-1185">Reference proteome</keyword>
<protein>
    <submittedName>
        <fullName evidence="1">Uncharacterized protein</fullName>
    </submittedName>
</protein>
<organism evidence="1 2">
    <name type="scientific">Maridesulfovibrio ferrireducens</name>
    <dbReference type="NCBI Taxonomy" id="246191"/>
    <lineage>
        <taxon>Bacteria</taxon>
        <taxon>Pseudomonadati</taxon>
        <taxon>Thermodesulfobacteriota</taxon>
        <taxon>Desulfovibrionia</taxon>
        <taxon>Desulfovibrionales</taxon>
        <taxon>Desulfovibrionaceae</taxon>
        <taxon>Maridesulfovibrio</taxon>
    </lineage>
</organism>
<sequence length="139" mass="16219">MKKVLTLKQFQDIVKEVISLQPYIEVTESSFKMENEDEGIEKEAYVLGFSRHSKPGFEICFDWIANGNLDGYLIDMFDFTIEPYCRGEFSPVFKGPVILDDFKEPFAPFEVSAKILELVKPEMWTKWIVEYLPEPHVIL</sequence>
<dbReference type="Proteomes" id="UP000199053">
    <property type="component" value="Unassembled WGS sequence"/>
</dbReference>
<dbReference type="EMBL" id="FNGA01000002">
    <property type="protein sequence ID" value="SDK90803.1"/>
    <property type="molecule type" value="Genomic_DNA"/>
</dbReference>
<name>A0A1G9FRR7_9BACT</name>
<gene>
    <name evidence="1" type="ORF">SAMN05660337_1663</name>
</gene>
<accession>A0A1G9FRR7</accession>
<dbReference type="AlphaFoldDB" id="A0A1G9FRR7"/>
<reference evidence="2" key="1">
    <citation type="submission" date="2016-10" db="EMBL/GenBank/DDBJ databases">
        <authorList>
            <person name="Varghese N."/>
            <person name="Submissions S."/>
        </authorList>
    </citation>
    <scope>NUCLEOTIDE SEQUENCE [LARGE SCALE GENOMIC DNA]</scope>
    <source>
        <strain evidence="2">DSM 16995</strain>
    </source>
</reference>
<dbReference type="RefSeq" id="WP_092159998.1">
    <property type="nucleotide sequence ID" value="NZ_FNGA01000002.1"/>
</dbReference>
<evidence type="ECO:0000313" key="2">
    <source>
        <dbReference type="Proteomes" id="UP000199053"/>
    </source>
</evidence>